<dbReference type="InterPro" id="IPR000225">
    <property type="entry name" value="Armadillo"/>
</dbReference>
<protein>
    <submittedName>
        <fullName evidence="17">Armadillo repeat-containing protein 5</fullName>
    </submittedName>
</protein>
<keyword evidence="11" id="KW-0206">Cytoskeleton</keyword>
<keyword evidence="9" id="KW-0965">Cell junction</keyword>
<dbReference type="GO" id="GO:0005856">
    <property type="term" value="C:cytoskeleton"/>
    <property type="evidence" value="ECO:0007669"/>
    <property type="project" value="UniProtKB-SubCell"/>
</dbReference>
<dbReference type="Pfam" id="PF00651">
    <property type="entry name" value="BTB"/>
    <property type="match status" value="1"/>
</dbReference>
<feature type="chain" id="PRO_5035177618" evidence="14">
    <location>
        <begin position="23"/>
        <end position="1356"/>
    </location>
</feature>
<dbReference type="FunFam" id="2.10.110.10:FF:000009">
    <property type="entry name" value="Paxillin isoform 1"/>
    <property type="match status" value="1"/>
</dbReference>
<keyword evidence="6 12" id="KW-0479">Metal-binding</keyword>
<dbReference type="SMART" id="SM00132">
    <property type="entry name" value="LIM"/>
    <property type="match status" value="4"/>
</dbReference>
<sequence>MAAARPALTDSLSFCLAQLTAAAGEGPGWGKDPATNETPLGRALLALRTRHIKAAEGIERFRARGGLRPLLSLLRRTAAAGPAPSPAGSGSAPSSVASAGSSPGPAPAAESSLPPSSPVRLRKTLDLALSILANCCTEGACRAEVRRLGGILSLVTILQCVKTDSIQNRTARALGNLAMEAESCKDIHSAGAVPFLVESLTACQDSQCLQSIVRALRNLADSPQHRLALAQQGAVRPLAELLATAPDPALTSALVRALLELSRGCSRACAEQLSLGGGLGPLVSLASHPKRAIREAAILILANLCAQGLVRPALGNAGGVEVLLGELRRRRGPNGTSSASQQPLVRAVCLLCREAINRARLRDAGGLELLMGLLQDPGASAWHPRVVAALVGFLYDTGALGKLQALGLVPLLARQLCGEAGEEEEEGIEAASWDFPEERTPGQIEAGSFRSLRLWLISEGYAAGPGDISPDWSPERCPMSEPSESVSPTPGQPSMSTPRTLRKLARVPAATADEPWGQEGPALLLLSRFSQAPDPSGALVTGPALCGLLAYVTGAPGPPNPRALRILARLTCNPACLEAFVRSYGAALLRAWLIFGVSPDDWPVACARPAHRSQHRELGEMLLQNLTVQAESPFGVGALTHLMLSGSPEDRVACALTLPFICRKPTLWRRLLLDQGGLRHLLEALAQPAPHPLFLFFATDSLSCLRALVSPTVSPVLVPATSPCLYEPLLGPAPLPAPDLHFVLDSGLRLPAQRAASAAASPFFRALLSGSFAEAQMDLVPLRGLSPSAAWPVLHHLHGCQGCGASLRPIPPPDQPLLGSKAEEALEAAGRFLLPALEEELEEAVAHIYLGPQSGPESVSEVLRLGRPRLAVHCARWTLVPERCPRKRALALIALLEATDALLSDLETTTSHMSRLGAPKERPPETLTPPPPYGHQPQTGSGEPSGTSGDKDHLYSTVCKPRSPKPVAPVAPPFSSSSGVLGNGLCELDRLLQELNATQFNITDEIMSQFPSSKMAEGEEKEDQAEDKNPPSVPPSPLPAPTKPSATSATLELDRLMASLSDFRVQNHLPTSGPSQPPAVSTTQEGSPSPPGQTSKGSLDTMLGLLQSDLSRRGVPTQAKGLCGSCNKPIAGQVVTALGRAWHPEHFLCSGCSTTLGGSSFFEKDGAPFCPECYFERFSPRCGFCNQPIRHKMVTALGTHWHPEHFCCVSCGEPFGEEGFHEREGRPYCRRDFLQLFAPRCQGCQGPILDNYISALSALWHPDCFVCRECLAPFSGGSFFEHEGRPLCENHFHAQRGSLCATCGLPVTGRCVSALGRRFHPDHFTCTFCLRPLTKGSFQERASKPYCQPCFLKLFG</sequence>
<evidence type="ECO:0000256" key="9">
    <source>
        <dbReference type="ARBA" id="ARBA00022949"/>
    </source>
</evidence>
<keyword evidence="4" id="KW-0963">Cytoplasm</keyword>
<dbReference type="InterPro" id="IPR001781">
    <property type="entry name" value="Znf_LIM"/>
</dbReference>
<feature type="region of interest" description="Disordered" evidence="13">
    <location>
        <begin position="466"/>
        <end position="498"/>
    </location>
</feature>
<feature type="region of interest" description="Disordered" evidence="13">
    <location>
        <begin position="1066"/>
        <end position="1099"/>
    </location>
</feature>
<dbReference type="PROSITE" id="PS50023">
    <property type="entry name" value="LIM_DOMAIN_2"/>
    <property type="match status" value="4"/>
</dbReference>
<feature type="compositionally biased region" description="Polar residues" evidence="13">
    <location>
        <begin position="482"/>
        <end position="498"/>
    </location>
</feature>
<dbReference type="PANTHER" id="PTHR23312">
    <property type="entry name" value="ARMC5 ARMADILLO REPEAT-CONTAINING -RELATED"/>
    <property type="match status" value="1"/>
</dbReference>
<evidence type="ECO:0000259" key="15">
    <source>
        <dbReference type="PROSITE" id="PS50023"/>
    </source>
</evidence>
<dbReference type="Pfam" id="PF24768">
    <property type="entry name" value="ARM_ARMC5"/>
    <property type="match status" value="1"/>
</dbReference>
<evidence type="ECO:0000256" key="2">
    <source>
        <dbReference type="ARBA" id="ARBA00004246"/>
    </source>
</evidence>
<name>A0A8J6KVJ2_MICOH</name>
<reference evidence="17" key="1">
    <citation type="submission" date="2020-03" db="EMBL/GenBank/DDBJ databases">
        <title>Studies in the Genomics of Life Span.</title>
        <authorList>
            <person name="Glass D."/>
        </authorList>
    </citation>
    <scope>NUCLEOTIDE SEQUENCE</scope>
    <source>
        <strain evidence="17">LTLLF</strain>
        <tissue evidence="17">Muscle</tissue>
    </source>
</reference>
<dbReference type="Proteomes" id="UP000710432">
    <property type="component" value="Unassembled WGS sequence"/>
</dbReference>
<dbReference type="PANTHER" id="PTHR23312:SF8">
    <property type="entry name" value="ARMADILLO REPEAT-CONTAINING PROTEIN 5"/>
    <property type="match status" value="1"/>
</dbReference>
<dbReference type="InterPro" id="IPR055445">
    <property type="entry name" value="ARM_ARMC5"/>
</dbReference>
<dbReference type="Gene3D" id="2.10.110.10">
    <property type="entry name" value="Cysteine Rich Protein"/>
    <property type="match status" value="4"/>
</dbReference>
<comment type="similarity">
    <text evidence="3">Belongs to the paxillin family.</text>
</comment>
<evidence type="ECO:0000256" key="12">
    <source>
        <dbReference type="PROSITE-ProRule" id="PRU00125"/>
    </source>
</evidence>
<feature type="region of interest" description="Disordered" evidence="13">
    <location>
        <begin position="79"/>
        <end position="118"/>
    </location>
</feature>
<proteinExistence type="inferred from homology"/>
<evidence type="ECO:0000256" key="6">
    <source>
        <dbReference type="ARBA" id="ARBA00022723"/>
    </source>
</evidence>
<feature type="compositionally biased region" description="Low complexity" evidence="13">
    <location>
        <begin position="79"/>
        <end position="114"/>
    </location>
</feature>
<feature type="signal peptide" evidence="14">
    <location>
        <begin position="1"/>
        <end position="22"/>
    </location>
</feature>
<evidence type="ECO:0000256" key="13">
    <source>
        <dbReference type="SAM" id="MobiDB-lite"/>
    </source>
</evidence>
<evidence type="ECO:0000256" key="3">
    <source>
        <dbReference type="ARBA" id="ARBA00005813"/>
    </source>
</evidence>
<dbReference type="Pfam" id="PF03535">
    <property type="entry name" value="Paxillin"/>
    <property type="match status" value="1"/>
</dbReference>
<dbReference type="CDD" id="cd09337">
    <property type="entry name" value="LIM2_Paxillin_like"/>
    <property type="match status" value="1"/>
</dbReference>
<accession>A0A8J6KVJ2</accession>
<dbReference type="InterPro" id="IPR047075">
    <property type="entry name" value="Paxillin_TGFB1I1_LIM_dom1"/>
</dbReference>
<evidence type="ECO:0000259" key="16">
    <source>
        <dbReference type="PROSITE" id="PS50097"/>
    </source>
</evidence>
<dbReference type="Gene3D" id="3.30.710.10">
    <property type="entry name" value="Potassium Channel Kv1.1, Chain A"/>
    <property type="match status" value="1"/>
</dbReference>
<keyword evidence="8 12" id="KW-0862">Zinc</keyword>
<feature type="domain" description="LIM zinc-binding" evidence="15">
    <location>
        <begin position="1299"/>
        <end position="1356"/>
    </location>
</feature>
<dbReference type="CDD" id="cd09412">
    <property type="entry name" value="LIM4_Leupaxin"/>
    <property type="match status" value="1"/>
</dbReference>
<dbReference type="Pfam" id="PF00412">
    <property type="entry name" value="LIM"/>
    <property type="match status" value="4"/>
</dbReference>
<evidence type="ECO:0000313" key="18">
    <source>
        <dbReference type="Proteomes" id="UP000710432"/>
    </source>
</evidence>
<dbReference type="SUPFAM" id="SSF57716">
    <property type="entry name" value="Glucocorticoid receptor-like (DNA-binding domain)"/>
    <property type="match status" value="5"/>
</dbReference>
<evidence type="ECO:0000256" key="1">
    <source>
        <dbReference type="ARBA" id="ARBA00004245"/>
    </source>
</evidence>
<keyword evidence="14" id="KW-0732">Signal</keyword>
<feature type="compositionally biased region" description="Pro residues" evidence="13">
    <location>
        <begin position="1031"/>
        <end position="1042"/>
    </location>
</feature>
<dbReference type="GO" id="GO:0005925">
    <property type="term" value="C:focal adhesion"/>
    <property type="evidence" value="ECO:0007669"/>
    <property type="project" value="UniProtKB-SubCell"/>
</dbReference>
<dbReference type="EMBL" id="JAATJU010021012">
    <property type="protein sequence ID" value="KAH0514945.1"/>
    <property type="molecule type" value="Genomic_DNA"/>
</dbReference>
<dbReference type="Gene3D" id="1.25.10.10">
    <property type="entry name" value="Leucine-rich Repeat Variant"/>
    <property type="match status" value="1"/>
</dbReference>
<evidence type="ECO:0000313" key="17">
    <source>
        <dbReference type="EMBL" id="KAH0514945.1"/>
    </source>
</evidence>
<evidence type="ECO:0000256" key="8">
    <source>
        <dbReference type="ARBA" id="ARBA00022833"/>
    </source>
</evidence>
<dbReference type="FunFam" id="2.10.110.10:FF:000008">
    <property type="entry name" value="Paxillin isoform 1"/>
    <property type="match status" value="1"/>
</dbReference>
<organism evidence="17 18">
    <name type="scientific">Microtus ochrogaster</name>
    <name type="common">Prairie vole</name>
    <dbReference type="NCBI Taxonomy" id="79684"/>
    <lineage>
        <taxon>Eukaryota</taxon>
        <taxon>Metazoa</taxon>
        <taxon>Chordata</taxon>
        <taxon>Craniata</taxon>
        <taxon>Vertebrata</taxon>
        <taxon>Euteleostomi</taxon>
        <taxon>Mammalia</taxon>
        <taxon>Eutheria</taxon>
        <taxon>Euarchontoglires</taxon>
        <taxon>Glires</taxon>
        <taxon>Rodentia</taxon>
        <taxon>Myomorpha</taxon>
        <taxon>Muroidea</taxon>
        <taxon>Cricetidae</taxon>
        <taxon>Arvicolinae</taxon>
        <taxon>Microtus</taxon>
    </lineage>
</organism>
<evidence type="ECO:0000256" key="14">
    <source>
        <dbReference type="SAM" id="SignalP"/>
    </source>
</evidence>
<dbReference type="InterPro" id="IPR011333">
    <property type="entry name" value="SKP1/BTB/POZ_sf"/>
</dbReference>
<dbReference type="GO" id="GO:0005829">
    <property type="term" value="C:cytosol"/>
    <property type="evidence" value="ECO:0007669"/>
    <property type="project" value="TreeGrafter"/>
</dbReference>
<dbReference type="PROSITE" id="PS50097">
    <property type="entry name" value="BTB"/>
    <property type="match status" value="1"/>
</dbReference>
<keyword evidence="7" id="KW-0677">Repeat</keyword>
<feature type="domain" description="LIM zinc-binding" evidence="15">
    <location>
        <begin position="1121"/>
        <end position="1180"/>
    </location>
</feature>
<feature type="domain" description="LIM zinc-binding" evidence="15">
    <location>
        <begin position="1181"/>
        <end position="1238"/>
    </location>
</feature>
<dbReference type="GO" id="GO:0009653">
    <property type="term" value="P:anatomical structure morphogenesis"/>
    <property type="evidence" value="ECO:0007669"/>
    <property type="project" value="TreeGrafter"/>
</dbReference>
<evidence type="ECO:0000256" key="4">
    <source>
        <dbReference type="ARBA" id="ARBA00022490"/>
    </source>
</evidence>
<evidence type="ECO:0000256" key="11">
    <source>
        <dbReference type="ARBA" id="ARBA00023212"/>
    </source>
</evidence>
<dbReference type="InterPro" id="IPR000210">
    <property type="entry name" value="BTB/POZ_dom"/>
</dbReference>
<gene>
    <name evidence="17" type="ORF">LTLLF_132415</name>
</gene>
<dbReference type="CDD" id="cd09336">
    <property type="entry name" value="LIM1_Paxillin_like"/>
    <property type="match status" value="1"/>
</dbReference>
<keyword evidence="10 12" id="KW-0440">LIM domain</keyword>
<dbReference type="FunFam" id="2.10.110.10:FF:000012">
    <property type="entry name" value="Paxillin isoform 1"/>
    <property type="match status" value="1"/>
</dbReference>
<feature type="region of interest" description="Disordered" evidence="13">
    <location>
        <begin position="1011"/>
        <end position="1046"/>
    </location>
</feature>
<feature type="domain" description="BTB" evidence="16">
    <location>
        <begin position="738"/>
        <end position="798"/>
    </location>
</feature>
<feature type="compositionally biased region" description="Polar residues" evidence="13">
    <location>
        <begin position="1068"/>
        <end position="1098"/>
    </location>
</feature>
<dbReference type="SUPFAM" id="SSF54695">
    <property type="entry name" value="POZ domain"/>
    <property type="match status" value="1"/>
</dbReference>
<comment type="subcellular location">
    <subcellularLocation>
        <location evidence="2">Cell junction</location>
        <location evidence="2">Focal adhesion</location>
    </subcellularLocation>
    <subcellularLocation>
        <location evidence="1">Cytoplasm</location>
        <location evidence="1">Cytoskeleton</location>
    </subcellularLocation>
</comment>
<dbReference type="InterPro" id="IPR016024">
    <property type="entry name" value="ARM-type_fold"/>
</dbReference>
<dbReference type="PROSITE" id="PS00478">
    <property type="entry name" value="LIM_DOMAIN_1"/>
    <property type="match status" value="3"/>
</dbReference>
<feature type="compositionally biased region" description="Polar residues" evidence="13">
    <location>
        <begin position="936"/>
        <end position="948"/>
    </location>
</feature>
<evidence type="ECO:0000256" key="5">
    <source>
        <dbReference type="ARBA" id="ARBA00022553"/>
    </source>
</evidence>
<dbReference type="SUPFAM" id="SSF48371">
    <property type="entry name" value="ARM repeat"/>
    <property type="match status" value="1"/>
</dbReference>
<dbReference type="InterPro" id="IPR011989">
    <property type="entry name" value="ARM-like"/>
</dbReference>
<evidence type="ECO:0000256" key="7">
    <source>
        <dbReference type="ARBA" id="ARBA00022737"/>
    </source>
</evidence>
<evidence type="ECO:0000256" key="10">
    <source>
        <dbReference type="ARBA" id="ARBA00023038"/>
    </source>
</evidence>
<dbReference type="CDD" id="cd09338">
    <property type="entry name" value="LIM3_Paxillin_like"/>
    <property type="match status" value="1"/>
</dbReference>
<dbReference type="GO" id="GO:0046872">
    <property type="term" value="F:metal ion binding"/>
    <property type="evidence" value="ECO:0007669"/>
    <property type="project" value="UniProtKB-KW"/>
</dbReference>
<feature type="domain" description="LIM zinc-binding" evidence="15">
    <location>
        <begin position="1239"/>
        <end position="1298"/>
    </location>
</feature>
<comment type="caution">
    <text evidence="17">The sequence shown here is derived from an EMBL/GenBank/DDBJ whole genome shotgun (WGS) entry which is preliminary data.</text>
</comment>
<keyword evidence="5" id="KW-0597">Phosphoprotein</keyword>
<dbReference type="FunFam" id="2.10.110.10:FF:000018">
    <property type="entry name" value="Paxillin isoform 1"/>
    <property type="match status" value="1"/>
</dbReference>
<dbReference type="SMART" id="SM00185">
    <property type="entry name" value="ARM"/>
    <property type="match status" value="5"/>
</dbReference>
<feature type="region of interest" description="Disordered" evidence="13">
    <location>
        <begin position="912"/>
        <end position="971"/>
    </location>
</feature>